<evidence type="ECO:0000259" key="11">
    <source>
        <dbReference type="Pfam" id="PF07687"/>
    </source>
</evidence>
<keyword evidence="5" id="KW-0055">Arginine biosynthesis</keyword>
<dbReference type="Pfam" id="PF01546">
    <property type="entry name" value="Peptidase_M20"/>
    <property type="match status" value="1"/>
</dbReference>
<dbReference type="Gene3D" id="3.40.630.10">
    <property type="entry name" value="Zn peptidases"/>
    <property type="match status" value="1"/>
</dbReference>
<dbReference type="SUPFAM" id="SSF55031">
    <property type="entry name" value="Bacterial exopeptidase dimerisation domain"/>
    <property type="match status" value="1"/>
</dbReference>
<evidence type="ECO:0000256" key="2">
    <source>
        <dbReference type="ARBA" id="ARBA00004496"/>
    </source>
</evidence>
<keyword evidence="10" id="KW-0170">Cobalt</keyword>
<dbReference type="Pfam" id="PF07687">
    <property type="entry name" value="M20_dimer"/>
    <property type="match status" value="1"/>
</dbReference>
<dbReference type="Proteomes" id="UP000199533">
    <property type="component" value="Unassembled WGS sequence"/>
</dbReference>
<evidence type="ECO:0000313" key="13">
    <source>
        <dbReference type="Proteomes" id="UP000199533"/>
    </source>
</evidence>
<evidence type="ECO:0000256" key="6">
    <source>
        <dbReference type="ARBA" id="ARBA00022605"/>
    </source>
</evidence>
<keyword evidence="4" id="KW-0963">Cytoplasm</keyword>
<comment type="cofactor">
    <cofactor evidence="1">
        <name>Zn(2+)</name>
        <dbReference type="ChEBI" id="CHEBI:29105"/>
    </cofactor>
</comment>
<keyword evidence="7" id="KW-0479">Metal-binding</keyword>
<dbReference type="InterPro" id="IPR002933">
    <property type="entry name" value="Peptidase_M20"/>
</dbReference>
<evidence type="ECO:0000256" key="3">
    <source>
        <dbReference type="ARBA" id="ARBA00005691"/>
    </source>
</evidence>
<dbReference type="PANTHER" id="PTHR43808">
    <property type="entry name" value="ACETYLORNITHINE DEACETYLASE"/>
    <property type="match status" value="1"/>
</dbReference>
<proteinExistence type="inferred from homology"/>
<dbReference type="AlphaFoldDB" id="A0A1I4ESF6"/>
<organism evidence="12 13">
    <name type="scientific">Nitrosomonas aestuarii</name>
    <dbReference type="NCBI Taxonomy" id="52441"/>
    <lineage>
        <taxon>Bacteria</taxon>
        <taxon>Pseudomonadati</taxon>
        <taxon>Pseudomonadota</taxon>
        <taxon>Betaproteobacteria</taxon>
        <taxon>Nitrosomonadales</taxon>
        <taxon>Nitrosomonadaceae</taxon>
        <taxon>Nitrosomonas</taxon>
    </lineage>
</organism>
<dbReference type="InterPro" id="IPR050072">
    <property type="entry name" value="Peptidase_M20A"/>
</dbReference>
<feature type="domain" description="Peptidase M20 dimerisation" evidence="11">
    <location>
        <begin position="183"/>
        <end position="292"/>
    </location>
</feature>
<keyword evidence="13" id="KW-1185">Reference proteome</keyword>
<dbReference type="FunFam" id="3.30.70.360:FF:000003">
    <property type="entry name" value="Acetylornithine deacetylase"/>
    <property type="match status" value="1"/>
</dbReference>
<dbReference type="GO" id="GO:0006526">
    <property type="term" value="P:L-arginine biosynthetic process"/>
    <property type="evidence" value="ECO:0007669"/>
    <property type="project" value="UniProtKB-KW"/>
</dbReference>
<dbReference type="PROSITE" id="PS00758">
    <property type="entry name" value="ARGE_DAPE_CPG2_1"/>
    <property type="match status" value="1"/>
</dbReference>
<keyword evidence="9" id="KW-0862">Zinc</keyword>
<dbReference type="InterPro" id="IPR011650">
    <property type="entry name" value="Peptidase_M20_dimer"/>
</dbReference>
<evidence type="ECO:0000256" key="1">
    <source>
        <dbReference type="ARBA" id="ARBA00001947"/>
    </source>
</evidence>
<dbReference type="SUPFAM" id="SSF53187">
    <property type="entry name" value="Zn-dependent exopeptidases"/>
    <property type="match status" value="1"/>
</dbReference>
<dbReference type="PANTHER" id="PTHR43808:SF1">
    <property type="entry name" value="ACETYLORNITHINE DEACETYLASE"/>
    <property type="match status" value="1"/>
</dbReference>
<sequence length="389" mass="43295">MKAYATPDLINMLRQLIAKPSMSSVSPSFDVSNREVIDLLAGWFESLGFAVEIMPLLKQPHKANLLATIGPARDKEKNQGLMLAGHTDTVPYDEKFWHYNPFQLTEQDNRLYGLGTTDMKSFFALIIEAVKRFDTSRFKQPLVILATADEESSMEGAEMLLQKECPPVRYAVIGEPTGLKPVNAHKGISMNSIRLIGRGGHSSNPALGLNAMEYMHQVLGELLDWRTDLQRRYRDEQFAVPVPTLNLGHIHGGDNPNRICDQCEVHFDMRPLPGMDSNALHQELHARLEKILNSTGVNWALFPLIHGTPPMHTPIDSPIVRSCEHYCHAAAHAVAFCTEGPYLTQLGIDTVILGPGNIAQAHQPDEFIELSSIQPCVDILSELIAEYCL</sequence>
<dbReference type="GO" id="GO:0005737">
    <property type="term" value="C:cytoplasm"/>
    <property type="evidence" value="ECO:0007669"/>
    <property type="project" value="UniProtKB-SubCell"/>
</dbReference>
<dbReference type="PROSITE" id="PS00759">
    <property type="entry name" value="ARGE_DAPE_CPG2_2"/>
    <property type="match status" value="1"/>
</dbReference>
<dbReference type="RefSeq" id="WP_090701898.1">
    <property type="nucleotide sequence ID" value="NZ_FOSP01000030.1"/>
</dbReference>
<dbReference type="GO" id="GO:0008777">
    <property type="term" value="F:acetylornithine deacetylase activity"/>
    <property type="evidence" value="ECO:0007669"/>
    <property type="project" value="TreeGrafter"/>
</dbReference>
<evidence type="ECO:0000256" key="9">
    <source>
        <dbReference type="ARBA" id="ARBA00022833"/>
    </source>
</evidence>
<evidence type="ECO:0000256" key="4">
    <source>
        <dbReference type="ARBA" id="ARBA00022490"/>
    </source>
</evidence>
<evidence type="ECO:0000256" key="10">
    <source>
        <dbReference type="ARBA" id="ARBA00023285"/>
    </source>
</evidence>
<dbReference type="CDD" id="cd03894">
    <property type="entry name" value="M20_ArgE"/>
    <property type="match status" value="1"/>
</dbReference>
<evidence type="ECO:0000256" key="8">
    <source>
        <dbReference type="ARBA" id="ARBA00022801"/>
    </source>
</evidence>
<evidence type="ECO:0000256" key="7">
    <source>
        <dbReference type="ARBA" id="ARBA00022723"/>
    </source>
</evidence>
<dbReference type="NCBIfam" id="NF003474">
    <property type="entry name" value="PRK05111.1"/>
    <property type="match status" value="1"/>
</dbReference>
<evidence type="ECO:0000256" key="5">
    <source>
        <dbReference type="ARBA" id="ARBA00022571"/>
    </source>
</evidence>
<dbReference type="InterPro" id="IPR036264">
    <property type="entry name" value="Bact_exopeptidase_dim_dom"/>
</dbReference>
<accession>A0A1I4ESF6</accession>
<dbReference type="Gene3D" id="3.30.70.360">
    <property type="match status" value="1"/>
</dbReference>
<keyword evidence="6" id="KW-0028">Amino-acid biosynthesis</keyword>
<protein>
    <submittedName>
        <fullName evidence="12">Acetylornithine deacetylase</fullName>
    </submittedName>
</protein>
<gene>
    <name evidence="12" type="ORF">SAMN05216302_103041</name>
</gene>
<dbReference type="GO" id="GO:0046872">
    <property type="term" value="F:metal ion binding"/>
    <property type="evidence" value="ECO:0007669"/>
    <property type="project" value="UniProtKB-KW"/>
</dbReference>
<comment type="subcellular location">
    <subcellularLocation>
        <location evidence="2">Cytoplasm</location>
    </subcellularLocation>
</comment>
<dbReference type="InterPro" id="IPR001261">
    <property type="entry name" value="ArgE/DapE_CS"/>
</dbReference>
<dbReference type="InterPro" id="IPR010169">
    <property type="entry name" value="AcOrn-deacetyl"/>
</dbReference>
<keyword evidence="8" id="KW-0378">Hydrolase</keyword>
<dbReference type="NCBIfam" id="TIGR01892">
    <property type="entry name" value="AcOrn-deacetyl"/>
    <property type="match status" value="1"/>
</dbReference>
<dbReference type="OrthoDB" id="3665926at2"/>
<name>A0A1I4ESF6_9PROT</name>
<evidence type="ECO:0000313" key="12">
    <source>
        <dbReference type="EMBL" id="SFL08648.1"/>
    </source>
</evidence>
<dbReference type="STRING" id="52441.SAMN05216302_103041"/>
<comment type="similarity">
    <text evidence="3">Belongs to the peptidase M20A family. ArgE subfamily.</text>
</comment>
<dbReference type="EMBL" id="FOSP01000030">
    <property type="protein sequence ID" value="SFL08648.1"/>
    <property type="molecule type" value="Genomic_DNA"/>
</dbReference>
<reference evidence="13" key="1">
    <citation type="submission" date="2016-10" db="EMBL/GenBank/DDBJ databases">
        <authorList>
            <person name="Varghese N."/>
            <person name="Submissions S."/>
        </authorList>
    </citation>
    <scope>NUCLEOTIDE SEQUENCE [LARGE SCALE GENOMIC DNA]</scope>
    <source>
        <strain evidence="13">Nm69</strain>
    </source>
</reference>